<feature type="transmembrane region" description="Helical" evidence="7">
    <location>
        <begin position="251"/>
        <end position="269"/>
    </location>
</feature>
<feature type="transmembrane region" description="Helical" evidence="7">
    <location>
        <begin position="367"/>
        <end position="391"/>
    </location>
</feature>
<keyword evidence="6 7" id="KW-0472">Membrane</keyword>
<dbReference type="PANTHER" id="PTHR33362">
    <property type="entry name" value="SIALIC ACID TRAP TRANSPORTER PERMEASE PROTEIN SIAT-RELATED"/>
    <property type="match status" value="1"/>
</dbReference>
<name>A0A2N7TGI1_9GAMM</name>
<evidence type="ECO:0000256" key="4">
    <source>
        <dbReference type="ARBA" id="ARBA00022692"/>
    </source>
</evidence>
<feature type="transmembrane region" description="Helical" evidence="7">
    <location>
        <begin position="411"/>
        <end position="432"/>
    </location>
</feature>
<protein>
    <recommendedName>
        <fullName evidence="7">TRAP transporter large permease protein</fullName>
    </recommendedName>
</protein>
<feature type="transmembrane region" description="Helical" evidence="7">
    <location>
        <begin position="328"/>
        <end position="355"/>
    </location>
</feature>
<reference evidence="9 10" key="1">
    <citation type="submission" date="2018-01" db="EMBL/GenBank/DDBJ databases">
        <title>Halomonas endophytica sp. nov., isolated from storage liquid in the stems of Populus euphratica.</title>
        <authorList>
            <person name="Chen C."/>
        </authorList>
    </citation>
    <scope>NUCLEOTIDE SEQUENCE [LARGE SCALE GENOMIC DNA]</scope>
    <source>
        <strain evidence="9 10">DSM 26881</strain>
    </source>
</reference>
<evidence type="ECO:0000259" key="8">
    <source>
        <dbReference type="Pfam" id="PF06808"/>
    </source>
</evidence>
<feature type="transmembrane region" description="Helical" evidence="7">
    <location>
        <begin position="116"/>
        <end position="133"/>
    </location>
</feature>
<dbReference type="InterPro" id="IPR010656">
    <property type="entry name" value="DctM"/>
</dbReference>
<sequence>MSAELLTLFMFGGLLVGLFMGHPLAFVLGGVAVIGAWLGPGPRVLGTIINNIYGNAMDNYVLVAIPLFVLMARFLNDSGVTERMFDTMRLLLANLRGGLALTVVIVSVLLAATTGIVGASIAVMGMIALAPMLKYGYNKELSAGVIMASGCLGILIPPSIMLILMASYSPVSVGALFAGALVPGLLLGALYALYVLVICYIKPAYGPPVPPEERADTSTGELLIMLAKYVVPPMGLILGVLGALFTGVATATEASAIGVAIAFLLFMIFGDRKPSTCYRTLIDAGKTTTMVMLVLVGATAFTGVFSRGGGMTVIHELVMAMPGGTTGALILMLFLVFLLGMFLDWTGIVLLSFPIMLPIVADMGVDVLWFVVMVAVVLQTSFLTPPFGYALFYLKGVAPKGVEIVDLYKAVIPFCALIALACVLMAFFPPLVTGLPSLLLGY</sequence>
<feature type="transmembrane region" description="Helical" evidence="7">
    <location>
        <begin position="59"/>
        <end position="76"/>
    </location>
</feature>
<dbReference type="Proteomes" id="UP000235346">
    <property type="component" value="Unassembled WGS sequence"/>
</dbReference>
<dbReference type="EMBL" id="PNRE01000093">
    <property type="protein sequence ID" value="PMR67296.1"/>
    <property type="molecule type" value="Genomic_DNA"/>
</dbReference>
<evidence type="ECO:0000256" key="6">
    <source>
        <dbReference type="ARBA" id="ARBA00023136"/>
    </source>
</evidence>
<dbReference type="RefSeq" id="WP_102629648.1">
    <property type="nucleotide sequence ID" value="NZ_PDOH01000047.1"/>
</dbReference>
<dbReference type="NCBIfam" id="TIGR00786">
    <property type="entry name" value="dctM"/>
    <property type="match status" value="1"/>
</dbReference>
<dbReference type="InterPro" id="IPR004681">
    <property type="entry name" value="TRAP_DctM"/>
</dbReference>
<evidence type="ECO:0000256" key="1">
    <source>
        <dbReference type="ARBA" id="ARBA00004429"/>
    </source>
</evidence>
<dbReference type="Pfam" id="PF06808">
    <property type="entry name" value="DctM"/>
    <property type="match status" value="1"/>
</dbReference>
<feature type="transmembrane region" description="Helical" evidence="7">
    <location>
        <begin position="174"/>
        <end position="201"/>
    </location>
</feature>
<evidence type="ECO:0000313" key="9">
    <source>
        <dbReference type="EMBL" id="PMR67296.1"/>
    </source>
</evidence>
<dbReference type="PIRSF" id="PIRSF006066">
    <property type="entry name" value="HI0050"/>
    <property type="match status" value="1"/>
</dbReference>
<gene>
    <name evidence="9" type="ORF">C1H66_20045</name>
</gene>
<feature type="transmembrane region" description="Helical" evidence="7">
    <location>
        <begin position="88"/>
        <end position="110"/>
    </location>
</feature>
<feature type="transmembrane region" description="Helical" evidence="7">
    <location>
        <begin position="145"/>
        <end position="168"/>
    </location>
</feature>
<proteinExistence type="inferred from homology"/>
<keyword evidence="7" id="KW-0813">Transport</keyword>
<keyword evidence="10" id="KW-1185">Reference proteome</keyword>
<dbReference type="PANTHER" id="PTHR33362:SF7">
    <property type="entry name" value="SLL1103 PROTEIN"/>
    <property type="match status" value="1"/>
</dbReference>
<feature type="transmembrane region" description="Helical" evidence="7">
    <location>
        <begin position="222"/>
        <end position="245"/>
    </location>
</feature>
<evidence type="ECO:0000256" key="3">
    <source>
        <dbReference type="ARBA" id="ARBA00022519"/>
    </source>
</evidence>
<keyword evidence="2" id="KW-1003">Cell membrane</keyword>
<comment type="similarity">
    <text evidence="7">Belongs to the TRAP transporter large permease family.</text>
</comment>
<feature type="transmembrane region" description="Helical" evidence="7">
    <location>
        <begin position="290"/>
        <end position="308"/>
    </location>
</feature>
<keyword evidence="4 7" id="KW-0812">Transmembrane</keyword>
<keyword evidence="3 7" id="KW-0997">Cell inner membrane</keyword>
<evidence type="ECO:0000256" key="2">
    <source>
        <dbReference type="ARBA" id="ARBA00022475"/>
    </source>
</evidence>
<feature type="domain" description="TRAP C4-dicarboxylate transport system permease DctM subunit" evidence="8">
    <location>
        <begin position="11"/>
        <end position="430"/>
    </location>
</feature>
<comment type="function">
    <text evidence="7">Part of the tripartite ATP-independent periplasmic (TRAP) transport system.</text>
</comment>
<comment type="subunit">
    <text evidence="7">The complex comprises the extracytoplasmic solute receptor protein and the two transmembrane proteins.</text>
</comment>
<dbReference type="GO" id="GO:0022857">
    <property type="term" value="F:transmembrane transporter activity"/>
    <property type="evidence" value="ECO:0007669"/>
    <property type="project" value="UniProtKB-UniRule"/>
</dbReference>
<keyword evidence="5 7" id="KW-1133">Transmembrane helix</keyword>
<accession>A0A2N7TGI1</accession>
<evidence type="ECO:0000256" key="7">
    <source>
        <dbReference type="RuleBase" id="RU369079"/>
    </source>
</evidence>
<organism evidence="9 10">
    <name type="scientific">Halomonas heilongjiangensis</name>
    <dbReference type="NCBI Taxonomy" id="1387883"/>
    <lineage>
        <taxon>Bacteria</taxon>
        <taxon>Pseudomonadati</taxon>
        <taxon>Pseudomonadota</taxon>
        <taxon>Gammaproteobacteria</taxon>
        <taxon>Oceanospirillales</taxon>
        <taxon>Halomonadaceae</taxon>
        <taxon>Halomonas</taxon>
    </lineage>
</organism>
<dbReference type="AlphaFoldDB" id="A0A2N7TGI1"/>
<feature type="transmembrane region" description="Helical" evidence="7">
    <location>
        <begin position="12"/>
        <end position="39"/>
    </location>
</feature>
<evidence type="ECO:0000256" key="5">
    <source>
        <dbReference type="ARBA" id="ARBA00022989"/>
    </source>
</evidence>
<comment type="caution">
    <text evidence="9">The sequence shown here is derived from an EMBL/GenBank/DDBJ whole genome shotgun (WGS) entry which is preliminary data.</text>
</comment>
<comment type="subcellular location">
    <subcellularLocation>
        <location evidence="1 7">Cell inner membrane</location>
        <topology evidence="1 7">Multi-pass membrane protein</topology>
    </subcellularLocation>
</comment>
<evidence type="ECO:0000313" key="10">
    <source>
        <dbReference type="Proteomes" id="UP000235346"/>
    </source>
</evidence>
<dbReference type="OrthoDB" id="9796052at2"/>
<dbReference type="GO" id="GO:0005886">
    <property type="term" value="C:plasma membrane"/>
    <property type="evidence" value="ECO:0007669"/>
    <property type="project" value="UniProtKB-SubCell"/>
</dbReference>